<dbReference type="EMBL" id="CM037614">
    <property type="protein sequence ID" value="KAH8015373.1"/>
    <property type="molecule type" value="Genomic_DNA"/>
</dbReference>
<dbReference type="Proteomes" id="UP000827872">
    <property type="component" value="Linkage Group LG01"/>
</dbReference>
<evidence type="ECO:0000313" key="2">
    <source>
        <dbReference type="Proteomes" id="UP000827872"/>
    </source>
</evidence>
<name>A0ACB8G6H9_9SAUR</name>
<keyword evidence="2" id="KW-1185">Reference proteome</keyword>
<proteinExistence type="predicted"/>
<gene>
    <name evidence="1" type="ORF">K3G42_003115</name>
</gene>
<reference evidence="1" key="1">
    <citation type="submission" date="2021-08" db="EMBL/GenBank/DDBJ databases">
        <title>The first chromosome-level gecko genome reveals the dynamic sex chromosomes of Neotropical dwarf geckos (Sphaerodactylidae: Sphaerodactylus).</title>
        <authorList>
            <person name="Pinto B.J."/>
            <person name="Keating S.E."/>
            <person name="Gamble T."/>
        </authorList>
    </citation>
    <scope>NUCLEOTIDE SEQUENCE</scope>
    <source>
        <strain evidence="1">TG3544</strain>
    </source>
</reference>
<protein>
    <submittedName>
        <fullName evidence="1">Uncharacterized protein</fullName>
    </submittedName>
</protein>
<evidence type="ECO:0000313" key="1">
    <source>
        <dbReference type="EMBL" id="KAH8015373.1"/>
    </source>
</evidence>
<comment type="caution">
    <text evidence="1">The sequence shown here is derived from an EMBL/GenBank/DDBJ whole genome shotgun (WGS) entry which is preliminary data.</text>
</comment>
<accession>A0ACB8G6H9</accession>
<organism evidence="1 2">
    <name type="scientific">Sphaerodactylus townsendi</name>
    <dbReference type="NCBI Taxonomy" id="933632"/>
    <lineage>
        <taxon>Eukaryota</taxon>
        <taxon>Metazoa</taxon>
        <taxon>Chordata</taxon>
        <taxon>Craniata</taxon>
        <taxon>Vertebrata</taxon>
        <taxon>Euteleostomi</taxon>
        <taxon>Lepidosauria</taxon>
        <taxon>Squamata</taxon>
        <taxon>Bifurcata</taxon>
        <taxon>Gekkota</taxon>
        <taxon>Sphaerodactylidae</taxon>
        <taxon>Sphaerodactylus</taxon>
    </lineage>
</organism>
<sequence>MSDLILNLDTALQEFPKRGAEGSKKHQRFVKCRRFLEKKGFLRQKQLPTETALPKRDASRKGREAERERGKKRKKADSPGSQGGAGRAGGFGCGPKMLPKKNATCGSKTSETSGQSGISATPSKTGSSSARPKGTQNNCSAGGLSKAHLWSEYDSGLSSAAAAGLPSKMVAIDCEMVGTGPGGRNSDLARCSIVGYYGDVIYDKYIRPVEAITNYRTRWSGIRRHHMMNAVPFKAAQKELGAER</sequence>